<dbReference type="RefSeq" id="WP_387985506.1">
    <property type="nucleotide sequence ID" value="NZ_JBHSGR010000001.1"/>
</dbReference>
<dbReference type="InterPro" id="IPR054058">
    <property type="entry name" value="HTH_67"/>
</dbReference>
<accession>A0ABV9LEX1</accession>
<evidence type="ECO:0000313" key="2">
    <source>
        <dbReference type="Proteomes" id="UP001596025"/>
    </source>
</evidence>
<dbReference type="Proteomes" id="UP001596025">
    <property type="component" value="Unassembled WGS sequence"/>
</dbReference>
<evidence type="ECO:0000313" key="1">
    <source>
        <dbReference type="EMBL" id="MFC4692087.1"/>
    </source>
</evidence>
<organism evidence="1 2">
    <name type="scientific">Geodermatophilus arenarius</name>
    <dbReference type="NCBI Taxonomy" id="1137990"/>
    <lineage>
        <taxon>Bacteria</taxon>
        <taxon>Bacillati</taxon>
        <taxon>Actinomycetota</taxon>
        <taxon>Actinomycetes</taxon>
        <taxon>Geodermatophilales</taxon>
        <taxon>Geodermatophilaceae</taxon>
        <taxon>Geodermatophilus</taxon>
    </lineage>
</organism>
<evidence type="ECO:0008006" key="3">
    <source>
        <dbReference type="Google" id="ProtNLM"/>
    </source>
</evidence>
<comment type="caution">
    <text evidence="1">The sequence shown here is derived from an EMBL/GenBank/DDBJ whole genome shotgun (WGS) entry which is preliminary data.</text>
</comment>
<protein>
    <recommendedName>
        <fullName evidence="3">SalK</fullName>
    </recommendedName>
</protein>
<dbReference type="Pfam" id="PF21863">
    <property type="entry name" value="HTH_67"/>
    <property type="match status" value="1"/>
</dbReference>
<gene>
    <name evidence="1" type="ORF">ACFO3M_01665</name>
</gene>
<reference evidence="2" key="1">
    <citation type="journal article" date="2019" name="Int. J. Syst. Evol. Microbiol.">
        <title>The Global Catalogue of Microorganisms (GCM) 10K type strain sequencing project: providing services to taxonomists for standard genome sequencing and annotation.</title>
        <authorList>
            <consortium name="The Broad Institute Genomics Platform"/>
            <consortium name="The Broad Institute Genome Sequencing Center for Infectious Disease"/>
            <person name="Wu L."/>
            <person name="Ma J."/>
        </authorList>
    </citation>
    <scope>NUCLEOTIDE SEQUENCE [LARGE SCALE GENOMIC DNA]</scope>
    <source>
        <strain evidence="2">CCUG 62763</strain>
    </source>
</reference>
<dbReference type="NCBIfam" id="NF047719">
    <property type="entry name" value="SCO6745_fam_HTH"/>
    <property type="match status" value="1"/>
</dbReference>
<keyword evidence="2" id="KW-1185">Reference proteome</keyword>
<dbReference type="EMBL" id="JBHSGR010000001">
    <property type="protein sequence ID" value="MFC4692087.1"/>
    <property type="molecule type" value="Genomic_DNA"/>
</dbReference>
<proteinExistence type="predicted"/>
<sequence length="292" mass="30672">MTSAGTARRLWALGEPYHAVTYFADEARSAAGEAGLSGFWATYFALRAAPLGPVGPAVVTAAFYNFAPSFVARRVPGVWSAVTPEQALRVRLAAVDAVVRRVLGEWASSAEAAEAAELARIAAEAVDLPGRPLAAANAAVAEPDEPHLALWQALTTLREHRGDGHNAALLGREVSGVGAHVLVAAAGRVDRAWLQKARGWGDDAWAAAADELARRGWLDGSGPDDVELSAEGLAMVTAIEADTDRLALGPWRTLGDTRCDRLAELLVPLRRAVVAAGLFPDRNPIGVPPDAD</sequence>
<name>A0ABV9LEX1_9ACTN</name>